<dbReference type="GO" id="GO:0006357">
    <property type="term" value="P:regulation of transcription by RNA polymerase II"/>
    <property type="evidence" value="ECO:0000318"/>
    <property type="project" value="GO_Central"/>
</dbReference>
<evidence type="ECO:0000313" key="11">
    <source>
        <dbReference type="Proteomes" id="UP000008311"/>
    </source>
</evidence>
<feature type="compositionally biased region" description="Polar residues" evidence="9">
    <location>
        <begin position="66"/>
        <end position="78"/>
    </location>
</feature>
<evidence type="ECO:0000256" key="7">
    <source>
        <dbReference type="ARBA" id="ARBA00025911"/>
    </source>
</evidence>
<evidence type="ECO:0000256" key="3">
    <source>
        <dbReference type="ARBA" id="ARBA00023125"/>
    </source>
</evidence>
<dbReference type="STRING" id="3988.B9RK30"/>
<keyword evidence="2 8" id="KW-0805">Transcription regulation</keyword>
<evidence type="ECO:0000256" key="4">
    <source>
        <dbReference type="ARBA" id="ARBA00023159"/>
    </source>
</evidence>
<dbReference type="OrthoDB" id="1097733at2759"/>
<dbReference type="PRINTS" id="PR00616">
    <property type="entry name" value="CCAATSUBUNTB"/>
</dbReference>
<dbReference type="PROSITE" id="PS00686">
    <property type="entry name" value="NFYA_HAP2_1"/>
    <property type="match status" value="1"/>
</dbReference>
<keyword evidence="4" id="KW-0010">Activator</keyword>
<dbReference type="InParanoid" id="B9RK30"/>
<dbReference type="Pfam" id="PF02045">
    <property type="entry name" value="CBFB_NFYA"/>
    <property type="match status" value="1"/>
</dbReference>
<evidence type="ECO:0000256" key="2">
    <source>
        <dbReference type="ARBA" id="ARBA00023015"/>
    </source>
</evidence>
<keyword evidence="5 8" id="KW-0804">Transcription</keyword>
<keyword evidence="3 8" id="KW-0238">DNA-binding</keyword>
<dbReference type="InterPro" id="IPR018362">
    <property type="entry name" value="CCAAT-binding_factor_CS"/>
</dbReference>
<dbReference type="Proteomes" id="UP000008311">
    <property type="component" value="Unassembled WGS sequence"/>
</dbReference>
<dbReference type="InterPro" id="IPR001289">
    <property type="entry name" value="NFYA"/>
</dbReference>
<dbReference type="SMART" id="SM00521">
    <property type="entry name" value="CBF"/>
    <property type="match status" value="1"/>
</dbReference>
<keyword evidence="11" id="KW-1185">Reference proteome</keyword>
<dbReference type="SMR" id="B9RK30"/>
<gene>
    <name evidence="10" type="ORF">RCOM_1046050</name>
</gene>
<dbReference type="eggNOG" id="KOG1561">
    <property type="taxonomic scope" value="Eukaryota"/>
</dbReference>
<dbReference type="GO" id="GO:0016602">
    <property type="term" value="C:CCAAT-binding factor complex"/>
    <property type="evidence" value="ECO:0007669"/>
    <property type="project" value="InterPro"/>
</dbReference>
<name>B9RK30_RICCO</name>
<feature type="region of interest" description="Disordered" evidence="9">
    <location>
        <begin position="64"/>
        <end position="106"/>
    </location>
</feature>
<comment type="subcellular location">
    <subcellularLocation>
        <location evidence="1 8">Nucleus</location>
    </subcellularLocation>
</comment>
<evidence type="ECO:0000256" key="9">
    <source>
        <dbReference type="SAM" id="MobiDB-lite"/>
    </source>
</evidence>
<dbReference type="AlphaFoldDB" id="B9RK30"/>
<comment type="similarity">
    <text evidence="8">Belongs to the NFYA/HAP2 subunit family.</text>
</comment>
<evidence type="ECO:0000256" key="1">
    <source>
        <dbReference type="ARBA" id="ARBA00004123"/>
    </source>
</evidence>
<feature type="compositionally biased region" description="Polar residues" evidence="9">
    <location>
        <begin position="85"/>
        <end position="96"/>
    </location>
</feature>
<dbReference type="KEGG" id="rcu:8272511"/>
<reference evidence="11" key="1">
    <citation type="journal article" date="2010" name="Nat. Biotechnol.">
        <title>Draft genome sequence of the oilseed species Ricinus communis.</title>
        <authorList>
            <person name="Chan A.P."/>
            <person name="Crabtree J."/>
            <person name="Zhao Q."/>
            <person name="Lorenzi H."/>
            <person name="Orvis J."/>
            <person name="Puiu D."/>
            <person name="Melake-Berhan A."/>
            <person name="Jones K.M."/>
            <person name="Redman J."/>
            <person name="Chen G."/>
            <person name="Cahoon E.B."/>
            <person name="Gedil M."/>
            <person name="Stanke M."/>
            <person name="Haas B.J."/>
            <person name="Wortman J.R."/>
            <person name="Fraser-Liggett C.M."/>
            <person name="Ravel J."/>
            <person name="Rabinowicz P.D."/>
        </authorList>
    </citation>
    <scope>NUCLEOTIDE SEQUENCE [LARGE SCALE GENOMIC DNA]</scope>
    <source>
        <strain evidence="11">cv. Hale</strain>
    </source>
</reference>
<dbReference type="PANTHER" id="PTHR12632">
    <property type="entry name" value="TRANSCRIPTION FACTOR NF-Y ALPHA-RELATED"/>
    <property type="match status" value="1"/>
</dbReference>
<evidence type="ECO:0000256" key="5">
    <source>
        <dbReference type="ARBA" id="ARBA00023163"/>
    </source>
</evidence>
<dbReference type="PROSITE" id="PS51152">
    <property type="entry name" value="NFYA_HAP2_2"/>
    <property type="match status" value="1"/>
</dbReference>
<evidence type="ECO:0000256" key="6">
    <source>
        <dbReference type="ARBA" id="ARBA00023242"/>
    </source>
</evidence>
<accession>B9RK30</accession>
<dbReference type="PROSITE" id="PS51257">
    <property type="entry name" value="PROKAR_LIPOPROTEIN"/>
    <property type="match status" value="1"/>
</dbReference>
<comment type="subunit">
    <text evidence="7">Heterotrimeric transcription factor composed of three components, NF-YA, NF-YB and NF-YC. NF-YB and NF-YC must interact and dimerize for NF-YA association and DNA binding.</text>
</comment>
<keyword evidence="6 8" id="KW-0539">Nucleus</keyword>
<dbReference type="Gene3D" id="6.10.250.2430">
    <property type="match status" value="1"/>
</dbReference>
<protein>
    <recommendedName>
        <fullName evidence="8">Nuclear transcription factor Y subunit</fullName>
    </recommendedName>
</protein>
<comment type="function">
    <text evidence="8">Component of the sequence-specific heterotrimeric transcription factor (NF-Y) which specifically recognizes a 5'-CCAAT-3' box motif found in the promoters of its target genes.</text>
</comment>
<organism evidence="10 11">
    <name type="scientific">Ricinus communis</name>
    <name type="common">Castor bean</name>
    <dbReference type="NCBI Taxonomy" id="3988"/>
    <lineage>
        <taxon>Eukaryota</taxon>
        <taxon>Viridiplantae</taxon>
        <taxon>Streptophyta</taxon>
        <taxon>Embryophyta</taxon>
        <taxon>Tracheophyta</taxon>
        <taxon>Spermatophyta</taxon>
        <taxon>Magnoliopsida</taxon>
        <taxon>eudicotyledons</taxon>
        <taxon>Gunneridae</taxon>
        <taxon>Pentapetalae</taxon>
        <taxon>rosids</taxon>
        <taxon>fabids</taxon>
        <taxon>Malpighiales</taxon>
        <taxon>Euphorbiaceae</taxon>
        <taxon>Acalyphoideae</taxon>
        <taxon>Acalypheae</taxon>
        <taxon>Ricinus</taxon>
    </lineage>
</organism>
<sequence length="327" mass="36093">MAVRIQNLPKKNYGQVHFTFSCPSWWNSNEQQSPRFLSKNISFKVESTPQLNREAKHLGLQHLDQDSSSAQSVGQSHNEVGAVGGTSSEDQCISSESGEDESCGKNAEGRMKPVLLFSAPEISRNPSQTDNSRSMAHAPVPYADHYFGELFTPYGPKDIMGSQILGMTAARVALPLDLADDGPIYVNAKQYHGILRRRQSRAKLEARNKLVKARKPYLHESRHLHALNRVRGSGGRFLSKNKVQQLDANATSSRQGVSDSILHLHSKNETSQLENCPYSRTLKSCTDVTSVSNGDAIYRQQDHWFSGTAVRFGGGMQTSGGHMYSGT</sequence>
<evidence type="ECO:0000313" key="10">
    <source>
        <dbReference type="EMBL" id="EEF48028.1"/>
    </source>
</evidence>
<dbReference type="GO" id="GO:0000981">
    <property type="term" value="F:DNA-binding transcription factor activity, RNA polymerase II-specific"/>
    <property type="evidence" value="ECO:0000318"/>
    <property type="project" value="GO_Central"/>
</dbReference>
<evidence type="ECO:0000256" key="8">
    <source>
        <dbReference type="RuleBase" id="RU367155"/>
    </source>
</evidence>
<dbReference type="EMBL" id="EQ973784">
    <property type="protein sequence ID" value="EEF48028.1"/>
    <property type="molecule type" value="Genomic_DNA"/>
</dbReference>
<dbReference type="GO" id="GO:0003677">
    <property type="term" value="F:DNA binding"/>
    <property type="evidence" value="ECO:0007669"/>
    <property type="project" value="UniProtKB-KW"/>
</dbReference>
<proteinExistence type="inferred from homology"/>